<dbReference type="Proteomes" id="UP000243579">
    <property type="component" value="Unassembled WGS sequence"/>
</dbReference>
<dbReference type="EMBL" id="JNBR01000011">
    <property type="protein sequence ID" value="OQS01271.1"/>
    <property type="molecule type" value="Genomic_DNA"/>
</dbReference>
<comment type="caution">
    <text evidence="1">The sequence shown here is derived from an EMBL/GenBank/DDBJ whole genome shotgun (WGS) entry which is preliminary data.</text>
</comment>
<reference evidence="1 2" key="1">
    <citation type="journal article" date="2014" name="Genome Biol. Evol.">
        <title>The secreted proteins of Achlya hypogyna and Thraustotheca clavata identify the ancestral oomycete secretome and reveal gene acquisitions by horizontal gene transfer.</title>
        <authorList>
            <person name="Misner I."/>
            <person name="Blouin N."/>
            <person name="Leonard G."/>
            <person name="Richards T.A."/>
            <person name="Lane C.E."/>
        </authorList>
    </citation>
    <scope>NUCLEOTIDE SEQUENCE [LARGE SCALE GENOMIC DNA]</scope>
    <source>
        <strain evidence="1 2">ATCC 48635</strain>
    </source>
</reference>
<dbReference type="Gene3D" id="3.20.10.10">
    <property type="entry name" value="D-amino Acid Aminotransferase, subunit A, domain 2"/>
    <property type="match status" value="1"/>
</dbReference>
<dbReference type="InterPro" id="IPR043132">
    <property type="entry name" value="BCAT-like_C"/>
</dbReference>
<evidence type="ECO:0000313" key="2">
    <source>
        <dbReference type="Proteomes" id="UP000243579"/>
    </source>
</evidence>
<dbReference type="GO" id="GO:0003824">
    <property type="term" value="F:catalytic activity"/>
    <property type="evidence" value="ECO:0007669"/>
    <property type="project" value="InterPro"/>
</dbReference>
<dbReference type="PANTHER" id="PTHR47703">
    <property type="entry name" value="D-AMINOACID AMINOTRANSFERASE-LIKE PLP-DEPENDENT ENZYMES SUPERFAMILY PROTEIN"/>
    <property type="match status" value="1"/>
</dbReference>
<dbReference type="InterPro" id="IPR036038">
    <property type="entry name" value="Aminotransferase-like"/>
</dbReference>
<keyword evidence="2" id="KW-1185">Reference proteome</keyword>
<dbReference type="InterPro" id="IPR001544">
    <property type="entry name" value="Aminotrans_IV"/>
</dbReference>
<dbReference type="AlphaFoldDB" id="A0A1V9ZTI0"/>
<sequence length="303" mass="33143">MRRVIAAAKNGVAFPCEADGSAFILGCPKGVYSGARTVHSKFVFALESHLKRLVQPTTGIIKDASDDELVAMVKPRVLSTLRAAMDDLHRDNSFPAHQEYKLTLVMQPSPDATSMTQVIKEPGKGDVLCHIGLMGSKEGKHIKVEVAGTPRQNPLVKDLQWAKDRQALYDAMSPDTEELILMDPASRLLYEASQSNFFVVQDDVVVTADDGILKGTMRDLVLESCEALGIPVRLAPPAMDDVDRWSGAFLTSTSRFVLPIQHLVYATPAHKNRDVRFGTCPVVERLKAHVLAAVASHATQVFD</sequence>
<proteinExistence type="predicted"/>
<evidence type="ECO:0000313" key="1">
    <source>
        <dbReference type="EMBL" id="OQS01271.1"/>
    </source>
</evidence>
<organism evidence="1 2">
    <name type="scientific">Achlya hypogyna</name>
    <name type="common">Oomycete</name>
    <name type="synonym">Protoachlya hypogyna</name>
    <dbReference type="NCBI Taxonomy" id="1202772"/>
    <lineage>
        <taxon>Eukaryota</taxon>
        <taxon>Sar</taxon>
        <taxon>Stramenopiles</taxon>
        <taxon>Oomycota</taxon>
        <taxon>Saprolegniomycetes</taxon>
        <taxon>Saprolegniales</taxon>
        <taxon>Achlyaceae</taxon>
        <taxon>Achlya</taxon>
    </lineage>
</organism>
<dbReference type="Pfam" id="PF01063">
    <property type="entry name" value="Aminotran_4"/>
    <property type="match status" value="1"/>
</dbReference>
<dbReference type="PANTHER" id="PTHR47703:SF2">
    <property type="entry name" value="D-AMINOACID AMINOTRANSFERASE-LIKE PLP-DEPENDENT ENZYMES SUPERFAMILY PROTEIN"/>
    <property type="match status" value="1"/>
</dbReference>
<dbReference type="OrthoDB" id="59470at2759"/>
<dbReference type="SUPFAM" id="SSF56752">
    <property type="entry name" value="D-aminoacid aminotransferase-like PLP-dependent enzymes"/>
    <property type="match status" value="1"/>
</dbReference>
<protein>
    <submittedName>
        <fullName evidence="1">Thioredoxin-like protein</fullName>
    </submittedName>
</protein>
<accession>A0A1V9ZTI0</accession>
<gene>
    <name evidence="1" type="ORF">ACHHYP_01502</name>
</gene>
<name>A0A1V9ZTI0_ACHHY</name>